<dbReference type="EMBL" id="JACGWJ010000022">
    <property type="protein sequence ID" value="KAL0329387.1"/>
    <property type="molecule type" value="Genomic_DNA"/>
</dbReference>
<evidence type="ECO:0000259" key="2">
    <source>
        <dbReference type="Pfam" id="PF13456"/>
    </source>
</evidence>
<feature type="domain" description="RNase H type-1" evidence="2">
    <location>
        <begin position="3"/>
        <end position="56"/>
    </location>
</feature>
<dbReference type="Gene3D" id="3.30.420.10">
    <property type="entry name" value="Ribonuclease H-like superfamily/Ribonuclease H"/>
    <property type="match status" value="1"/>
</dbReference>
<name>A0AAW2MCZ4_SESRA</name>
<sequence length="87" mass="9460">MAFAIKFDFKASNNEAEYKALVLGMRMAQDAGASHLLPYSDSQLIVKQVNGEVRSQGRQHGTIPLADSGVKDKVQELPTTTNPQGLE</sequence>
<dbReference type="InterPro" id="IPR002156">
    <property type="entry name" value="RNaseH_domain"/>
</dbReference>
<dbReference type="InterPro" id="IPR036397">
    <property type="entry name" value="RNaseH_sf"/>
</dbReference>
<organism evidence="3">
    <name type="scientific">Sesamum radiatum</name>
    <name type="common">Black benniseed</name>
    <dbReference type="NCBI Taxonomy" id="300843"/>
    <lineage>
        <taxon>Eukaryota</taxon>
        <taxon>Viridiplantae</taxon>
        <taxon>Streptophyta</taxon>
        <taxon>Embryophyta</taxon>
        <taxon>Tracheophyta</taxon>
        <taxon>Spermatophyta</taxon>
        <taxon>Magnoliopsida</taxon>
        <taxon>eudicotyledons</taxon>
        <taxon>Gunneridae</taxon>
        <taxon>Pentapetalae</taxon>
        <taxon>asterids</taxon>
        <taxon>lamiids</taxon>
        <taxon>Lamiales</taxon>
        <taxon>Pedaliaceae</taxon>
        <taxon>Sesamum</taxon>
    </lineage>
</organism>
<evidence type="ECO:0000313" key="3">
    <source>
        <dbReference type="EMBL" id="KAL0329387.1"/>
    </source>
</evidence>
<reference evidence="3" key="2">
    <citation type="journal article" date="2024" name="Plant">
        <title>Genomic evolution and insights into agronomic trait innovations of Sesamum species.</title>
        <authorList>
            <person name="Miao H."/>
            <person name="Wang L."/>
            <person name="Qu L."/>
            <person name="Liu H."/>
            <person name="Sun Y."/>
            <person name="Le M."/>
            <person name="Wang Q."/>
            <person name="Wei S."/>
            <person name="Zheng Y."/>
            <person name="Lin W."/>
            <person name="Duan Y."/>
            <person name="Cao H."/>
            <person name="Xiong S."/>
            <person name="Wang X."/>
            <person name="Wei L."/>
            <person name="Li C."/>
            <person name="Ma Q."/>
            <person name="Ju M."/>
            <person name="Zhao R."/>
            <person name="Li G."/>
            <person name="Mu C."/>
            <person name="Tian Q."/>
            <person name="Mei H."/>
            <person name="Zhang T."/>
            <person name="Gao T."/>
            <person name="Zhang H."/>
        </authorList>
    </citation>
    <scope>NUCLEOTIDE SEQUENCE</scope>
    <source>
        <strain evidence="3">G02</strain>
    </source>
</reference>
<dbReference type="SUPFAM" id="SSF53098">
    <property type="entry name" value="Ribonuclease H-like"/>
    <property type="match status" value="1"/>
</dbReference>
<dbReference type="PANTHER" id="PTHR48475">
    <property type="entry name" value="RIBONUCLEASE H"/>
    <property type="match status" value="1"/>
</dbReference>
<dbReference type="PANTHER" id="PTHR48475:SF2">
    <property type="entry name" value="RIBONUCLEASE H"/>
    <property type="match status" value="1"/>
</dbReference>
<dbReference type="Pfam" id="PF13456">
    <property type="entry name" value="RVT_3"/>
    <property type="match status" value="1"/>
</dbReference>
<reference evidence="3" key="1">
    <citation type="submission" date="2020-06" db="EMBL/GenBank/DDBJ databases">
        <authorList>
            <person name="Li T."/>
            <person name="Hu X."/>
            <person name="Zhang T."/>
            <person name="Song X."/>
            <person name="Zhang H."/>
            <person name="Dai N."/>
            <person name="Sheng W."/>
            <person name="Hou X."/>
            <person name="Wei L."/>
        </authorList>
    </citation>
    <scope>NUCLEOTIDE SEQUENCE</scope>
    <source>
        <strain evidence="3">G02</strain>
        <tissue evidence="3">Leaf</tissue>
    </source>
</reference>
<feature type="compositionally biased region" description="Polar residues" evidence="1">
    <location>
        <begin position="77"/>
        <end position="87"/>
    </location>
</feature>
<dbReference type="GO" id="GO:0003676">
    <property type="term" value="F:nucleic acid binding"/>
    <property type="evidence" value="ECO:0007669"/>
    <property type="project" value="InterPro"/>
</dbReference>
<accession>A0AAW2MCZ4</accession>
<proteinExistence type="predicted"/>
<gene>
    <name evidence="3" type="ORF">Sradi_4925400</name>
</gene>
<comment type="caution">
    <text evidence="3">The sequence shown here is derived from an EMBL/GenBank/DDBJ whole genome shotgun (WGS) entry which is preliminary data.</text>
</comment>
<dbReference type="GO" id="GO:0004523">
    <property type="term" value="F:RNA-DNA hybrid ribonuclease activity"/>
    <property type="evidence" value="ECO:0007669"/>
    <property type="project" value="InterPro"/>
</dbReference>
<dbReference type="InterPro" id="IPR012337">
    <property type="entry name" value="RNaseH-like_sf"/>
</dbReference>
<feature type="region of interest" description="Disordered" evidence="1">
    <location>
        <begin position="53"/>
        <end position="87"/>
    </location>
</feature>
<dbReference type="AlphaFoldDB" id="A0AAW2MCZ4"/>
<protein>
    <recommendedName>
        <fullName evidence="2">RNase H type-1 domain-containing protein</fullName>
    </recommendedName>
</protein>
<evidence type="ECO:0000256" key="1">
    <source>
        <dbReference type="SAM" id="MobiDB-lite"/>
    </source>
</evidence>